<dbReference type="GO" id="GO:0006098">
    <property type="term" value="P:pentose-phosphate shunt"/>
    <property type="evidence" value="ECO:0007669"/>
    <property type="project" value="UniProtKB-UniPathway"/>
</dbReference>
<name>A0A3S0RSR4_9GAMM</name>
<dbReference type="Proteomes" id="UP000267077">
    <property type="component" value="Unassembled WGS sequence"/>
</dbReference>
<dbReference type="Gene3D" id="3.40.50.1360">
    <property type="match status" value="1"/>
</dbReference>
<evidence type="ECO:0000256" key="4">
    <source>
        <dbReference type="ARBA" id="ARBA00010662"/>
    </source>
</evidence>
<dbReference type="GO" id="GO:0017057">
    <property type="term" value="F:6-phosphogluconolactonase activity"/>
    <property type="evidence" value="ECO:0007669"/>
    <property type="project" value="UniProtKB-UniRule"/>
</dbReference>
<dbReference type="CDD" id="cd01400">
    <property type="entry name" value="6PGL"/>
    <property type="match status" value="1"/>
</dbReference>
<comment type="function">
    <text evidence="2 7">Hydrolysis of 6-phosphogluconolactone to 6-phosphogluconate.</text>
</comment>
<evidence type="ECO:0000256" key="7">
    <source>
        <dbReference type="RuleBase" id="RU365095"/>
    </source>
</evidence>
<protein>
    <recommendedName>
        <fullName evidence="6 7">6-phosphogluconolactonase</fullName>
        <shortName evidence="7">6PGL</shortName>
        <ecNumber evidence="5 7">3.1.1.31</ecNumber>
    </recommendedName>
</protein>
<evidence type="ECO:0000259" key="8">
    <source>
        <dbReference type="Pfam" id="PF01182"/>
    </source>
</evidence>
<comment type="pathway">
    <text evidence="3 7">Carbohydrate degradation; pentose phosphate pathway; D-ribulose 5-phosphate from D-glucose 6-phosphate (oxidative stage): step 2/3.</text>
</comment>
<evidence type="ECO:0000256" key="3">
    <source>
        <dbReference type="ARBA" id="ARBA00004961"/>
    </source>
</evidence>
<evidence type="ECO:0000256" key="5">
    <source>
        <dbReference type="ARBA" id="ARBA00013198"/>
    </source>
</evidence>
<evidence type="ECO:0000313" key="10">
    <source>
        <dbReference type="Proteomes" id="UP000267077"/>
    </source>
</evidence>
<dbReference type="PANTHER" id="PTHR11054">
    <property type="entry name" value="6-PHOSPHOGLUCONOLACTONASE"/>
    <property type="match status" value="1"/>
</dbReference>
<dbReference type="SUPFAM" id="SSF100950">
    <property type="entry name" value="NagB/RpiA/CoA transferase-like"/>
    <property type="match status" value="1"/>
</dbReference>
<dbReference type="InterPro" id="IPR037171">
    <property type="entry name" value="NagB/RpiA_transferase-like"/>
</dbReference>
<dbReference type="NCBIfam" id="TIGR01198">
    <property type="entry name" value="pgl"/>
    <property type="match status" value="1"/>
</dbReference>
<dbReference type="InterPro" id="IPR006148">
    <property type="entry name" value="Glc/Gal-6P_isomerase"/>
</dbReference>
<dbReference type="PANTHER" id="PTHR11054:SF0">
    <property type="entry name" value="6-PHOSPHOGLUCONOLACTONASE"/>
    <property type="match status" value="1"/>
</dbReference>
<keyword evidence="7 9" id="KW-0378">Hydrolase</keyword>
<reference evidence="9 10" key="1">
    <citation type="submission" date="2018-12" db="EMBL/GenBank/DDBJ databases">
        <title>Dyella dinghuensis sp. nov. DHOA06 and Dyella choica sp. nov. 4M-K27, isolated from forest soil.</title>
        <authorList>
            <person name="Qiu L.-H."/>
            <person name="Gao Z.-H."/>
        </authorList>
    </citation>
    <scope>NUCLEOTIDE SEQUENCE [LARGE SCALE GENOMIC DNA]</scope>
    <source>
        <strain evidence="9 10">DHOA06</strain>
    </source>
</reference>
<dbReference type="AlphaFoldDB" id="A0A3S0RSR4"/>
<keyword evidence="10" id="KW-1185">Reference proteome</keyword>
<evidence type="ECO:0000256" key="6">
    <source>
        <dbReference type="ARBA" id="ARBA00020337"/>
    </source>
</evidence>
<dbReference type="GO" id="GO:0005975">
    <property type="term" value="P:carbohydrate metabolic process"/>
    <property type="evidence" value="ECO:0007669"/>
    <property type="project" value="UniProtKB-UniRule"/>
</dbReference>
<accession>A0A3S0RSR4</accession>
<evidence type="ECO:0000256" key="2">
    <source>
        <dbReference type="ARBA" id="ARBA00002681"/>
    </source>
</evidence>
<evidence type="ECO:0000256" key="1">
    <source>
        <dbReference type="ARBA" id="ARBA00000832"/>
    </source>
</evidence>
<dbReference type="EMBL" id="RYZR01000006">
    <property type="protein sequence ID" value="RUL63406.1"/>
    <property type="molecule type" value="Genomic_DNA"/>
</dbReference>
<sequence>MGRQWRIAASVYRRYVGAQRFRRIDRTRRPHLERRQRGQQRVTAQAPLHAFDDGQALATALAARLAEGLRNAIDARGEATIAVSGGNTPKRLFDRLSHEVLDWSRVTVTLVDERWVPDTDERSNARLVESLLLRHNAADAQFVPLYAEAATPEAGIAQVRTRIGTMKLPFDVVVLGMGPDGHTASFFPGGDRLGEALDPTNTAEVLPMRAPNAGEPRITFTLSVLLKARSLYLHIEGADKRVLLEQAEQPDSSLPIASVLHRARQLEIYWCP</sequence>
<gene>
    <name evidence="7 9" type="primary">pgl</name>
    <name evidence="9" type="ORF">EKH79_13530</name>
</gene>
<dbReference type="EC" id="3.1.1.31" evidence="5 7"/>
<dbReference type="OrthoDB" id="9810967at2"/>
<dbReference type="InterPro" id="IPR039104">
    <property type="entry name" value="6PGL"/>
</dbReference>
<evidence type="ECO:0000313" key="9">
    <source>
        <dbReference type="EMBL" id="RUL63406.1"/>
    </source>
</evidence>
<dbReference type="Pfam" id="PF01182">
    <property type="entry name" value="Glucosamine_iso"/>
    <property type="match status" value="1"/>
</dbReference>
<dbReference type="UniPathway" id="UPA00115">
    <property type="reaction ID" value="UER00409"/>
</dbReference>
<comment type="similarity">
    <text evidence="4 7">Belongs to the glucosamine/galactosamine-6-phosphate isomerase family. 6-phosphogluconolactonase subfamily.</text>
</comment>
<comment type="caution">
    <text evidence="9">The sequence shown here is derived from an EMBL/GenBank/DDBJ whole genome shotgun (WGS) entry which is preliminary data.</text>
</comment>
<comment type="catalytic activity">
    <reaction evidence="1 7">
        <text>6-phospho-D-glucono-1,5-lactone + H2O = 6-phospho-D-gluconate + H(+)</text>
        <dbReference type="Rhea" id="RHEA:12556"/>
        <dbReference type="ChEBI" id="CHEBI:15377"/>
        <dbReference type="ChEBI" id="CHEBI:15378"/>
        <dbReference type="ChEBI" id="CHEBI:57955"/>
        <dbReference type="ChEBI" id="CHEBI:58759"/>
        <dbReference type="EC" id="3.1.1.31"/>
    </reaction>
</comment>
<feature type="domain" description="Glucosamine/galactosamine-6-phosphate isomerase" evidence="8">
    <location>
        <begin position="53"/>
        <end position="266"/>
    </location>
</feature>
<dbReference type="InterPro" id="IPR005900">
    <property type="entry name" value="6-phosphogluconolactonase_DevB"/>
</dbReference>
<organism evidence="9 10">
    <name type="scientific">Dyella dinghuensis</name>
    <dbReference type="NCBI Taxonomy" id="1920169"/>
    <lineage>
        <taxon>Bacteria</taxon>
        <taxon>Pseudomonadati</taxon>
        <taxon>Pseudomonadota</taxon>
        <taxon>Gammaproteobacteria</taxon>
        <taxon>Lysobacterales</taxon>
        <taxon>Rhodanobacteraceae</taxon>
        <taxon>Dyella</taxon>
    </lineage>
</organism>
<proteinExistence type="inferred from homology"/>